<dbReference type="AlphaFoldDB" id="A0A5D3EJX7"/>
<dbReference type="InterPro" id="IPR005074">
    <property type="entry name" value="Peptidase_C39"/>
</dbReference>
<keyword evidence="3" id="KW-1185">Reference proteome</keyword>
<evidence type="ECO:0000313" key="3">
    <source>
        <dbReference type="Proteomes" id="UP000324383"/>
    </source>
</evidence>
<protein>
    <recommendedName>
        <fullName evidence="1">Peptidase C39 domain-containing protein</fullName>
    </recommendedName>
</protein>
<dbReference type="GO" id="GO:0008233">
    <property type="term" value="F:peptidase activity"/>
    <property type="evidence" value="ECO:0007669"/>
    <property type="project" value="InterPro"/>
</dbReference>
<dbReference type="GO" id="GO:0016020">
    <property type="term" value="C:membrane"/>
    <property type="evidence" value="ECO:0007669"/>
    <property type="project" value="InterPro"/>
</dbReference>
<dbReference type="Proteomes" id="UP000324383">
    <property type="component" value="Unassembled WGS sequence"/>
</dbReference>
<evidence type="ECO:0000313" key="2">
    <source>
        <dbReference type="EMBL" id="TYK32093.1"/>
    </source>
</evidence>
<reference evidence="2 3" key="1">
    <citation type="submission" date="2019-07" db="EMBL/GenBank/DDBJ databases">
        <title>Draft Genome Sequences of Bacteroides pyogenes Strains Isolated from the Uterus Holstein Dairy Cows with Metritis.</title>
        <authorList>
            <person name="Cunha F."/>
            <person name="Galvao K.N."/>
            <person name="Jeon S.J."/>
            <person name="Jeong K.C."/>
        </authorList>
    </citation>
    <scope>NUCLEOTIDE SEQUENCE [LARGE SCALE GENOMIC DNA]</scope>
    <source>
        <strain evidence="2 3">KG-31</strain>
    </source>
</reference>
<evidence type="ECO:0000259" key="1">
    <source>
        <dbReference type="Pfam" id="PF03412"/>
    </source>
</evidence>
<accession>A0A5D3EJX7</accession>
<comment type="caution">
    <text evidence="2">The sequence shown here is derived from an EMBL/GenBank/DDBJ whole genome shotgun (WGS) entry which is preliminary data.</text>
</comment>
<dbReference type="GO" id="GO:0005524">
    <property type="term" value="F:ATP binding"/>
    <property type="evidence" value="ECO:0007669"/>
    <property type="project" value="InterPro"/>
</dbReference>
<gene>
    <name evidence="2" type="ORF">FNJ60_13655</name>
</gene>
<dbReference type="GO" id="GO:0006508">
    <property type="term" value="P:proteolysis"/>
    <property type="evidence" value="ECO:0007669"/>
    <property type="project" value="InterPro"/>
</dbReference>
<name>A0A5D3EJX7_9BACE</name>
<feature type="domain" description="Peptidase C39" evidence="1">
    <location>
        <begin position="1"/>
        <end position="28"/>
    </location>
</feature>
<dbReference type="Pfam" id="PF03412">
    <property type="entry name" value="Peptidase_C39"/>
    <property type="match status" value="1"/>
</dbReference>
<organism evidence="2 3">
    <name type="scientific">Bacteroides pyogenes</name>
    <dbReference type="NCBI Taxonomy" id="310300"/>
    <lineage>
        <taxon>Bacteria</taxon>
        <taxon>Pseudomonadati</taxon>
        <taxon>Bacteroidota</taxon>
        <taxon>Bacteroidia</taxon>
        <taxon>Bacteroidales</taxon>
        <taxon>Bacteroidaceae</taxon>
        <taxon>Bacteroides</taxon>
    </lineage>
</organism>
<sequence length="55" mass="6012">MDCAPACLGMIAKHYGKDYDINSLRSSSYIGFKTVGGRITFEKLAEKAILPCIVD</sequence>
<dbReference type="EMBL" id="VKLW01000040">
    <property type="protein sequence ID" value="TYK32093.1"/>
    <property type="molecule type" value="Genomic_DNA"/>
</dbReference>
<proteinExistence type="predicted"/>
<dbReference type="Gene3D" id="3.90.70.10">
    <property type="entry name" value="Cysteine proteinases"/>
    <property type="match status" value="1"/>
</dbReference>